<evidence type="ECO:0000313" key="2">
    <source>
        <dbReference type="EMBL" id="GAJ03381.1"/>
    </source>
</evidence>
<comment type="caution">
    <text evidence="1">The sequence shown here is derived from an EMBL/GenBank/DDBJ whole genome shotgun (WGS) entry which is preliminary data.</text>
</comment>
<dbReference type="EMBL" id="BARV01001176">
    <property type="protein sequence ID" value="GAH92918.1"/>
    <property type="molecule type" value="Genomic_DNA"/>
</dbReference>
<name>X1LFI8_9ZZZZ</name>
<dbReference type="EMBL" id="BARW01030135">
    <property type="protein sequence ID" value="GAJ03381.1"/>
    <property type="molecule type" value="Genomic_DNA"/>
</dbReference>
<gene>
    <name evidence="1" type="ORF">S06H3_03564</name>
    <name evidence="2" type="ORF">S12H4_48251</name>
</gene>
<proteinExistence type="predicted"/>
<accession>X1LFI8</accession>
<reference evidence="1" key="1">
    <citation type="journal article" date="2014" name="Front. Microbiol.">
        <title>High frequency of phylogenetically diverse reductive dehalogenase-homologous genes in deep subseafloor sedimentary metagenomes.</title>
        <authorList>
            <person name="Kawai M."/>
            <person name="Futagami T."/>
            <person name="Toyoda A."/>
            <person name="Takaki Y."/>
            <person name="Nishi S."/>
            <person name="Hori S."/>
            <person name="Arai W."/>
            <person name="Tsubouchi T."/>
            <person name="Morono Y."/>
            <person name="Uchiyama I."/>
            <person name="Ito T."/>
            <person name="Fujiyama A."/>
            <person name="Inagaki F."/>
            <person name="Takami H."/>
        </authorList>
    </citation>
    <scope>NUCLEOTIDE SEQUENCE</scope>
    <source>
        <strain evidence="1">Expedition CK06-06</strain>
    </source>
</reference>
<protein>
    <submittedName>
        <fullName evidence="1">Uncharacterized protein</fullName>
    </submittedName>
</protein>
<dbReference type="AlphaFoldDB" id="X1LFI8"/>
<organism evidence="1">
    <name type="scientific">marine sediment metagenome</name>
    <dbReference type="NCBI Taxonomy" id="412755"/>
    <lineage>
        <taxon>unclassified sequences</taxon>
        <taxon>metagenomes</taxon>
        <taxon>ecological metagenomes</taxon>
    </lineage>
</organism>
<evidence type="ECO:0000313" key="1">
    <source>
        <dbReference type="EMBL" id="GAH92918.1"/>
    </source>
</evidence>
<sequence length="59" mass="6783">MPNTMLTVYVDPEVFTLIDEKLTPYLKQKLNKTKLSRGSVIQYCLKTVSDTIPIVPLRE</sequence>